<feature type="non-terminal residue" evidence="1">
    <location>
        <position position="1"/>
    </location>
</feature>
<dbReference type="Proteomes" id="UP000533080">
    <property type="component" value="Unassembled WGS sequence"/>
</dbReference>
<organism evidence="1 2">
    <name type="scientific">Myxococcus xanthus</name>
    <dbReference type="NCBI Taxonomy" id="34"/>
    <lineage>
        <taxon>Bacteria</taxon>
        <taxon>Pseudomonadati</taxon>
        <taxon>Myxococcota</taxon>
        <taxon>Myxococcia</taxon>
        <taxon>Myxococcales</taxon>
        <taxon>Cystobacterineae</taxon>
        <taxon>Myxococcaceae</taxon>
        <taxon>Myxococcus</taxon>
    </lineage>
</organism>
<proteinExistence type="predicted"/>
<dbReference type="AlphaFoldDB" id="A0A7Y4IRA9"/>
<dbReference type="EMBL" id="JABFNT010000361">
    <property type="protein sequence ID" value="NOJ84009.1"/>
    <property type="molecule type" value="Genomic_DNA"/>
</dbReference>
<name>A0A7Y4IRA9_MYXXA</name>
<sequence>QAQIDTMAITRTPMEALAIDLQARQQAIKAEPTEDARKAAQEAYQRQMRGLQREAERRFVLRAVYSPAQLQEKMTWFWMNHFNVFAGKADIRAMVADYEDRAIRPHALGRFRDLLGATVRHPAMLRYLDNAQNAA</sequence>
<protein>
    <submittedName>
        <fullName evidence="1">DUF1800 family protein</fullName>
    </submittedName>
</protein>
<evidence type="ECO:0000313" key="2">
    <source>
        <dbReference type="Proteomes" id="UP000533080"/>
    </source>
</evidence>
<feature type="non-terminal residue" evidence="1">
    <location>
        <position position="135"/>
    </location>
</feature>
<evidence type="ECO:0000313" key="1">
    <source>
        <dbReference type="EMBL" id="NOJ84009.1"/>
    </source>
</evidence>
<accession>A0A7Y4IRA9</accession>
<comment type="caution">
    <text evidence="1">The sequence shown here is derived from an EMBL/GenBank/DDBJ whole genome shotgun (WGS) entry which is preliminary data.</text>
</comment>
<dbReference type="Pfam" id="PF08811">
    <property type="entry name" value="DUF1800"/>
    <property type="match status" value="1"/>
</dbReference>
<gene>
    <name evidence="1" type="ORF">HNV28_37870</name>
</gene>
<reference evidence="1 2" key="1">
    <citation type="submission" date="2020-05" db="EMBL/GenBank/DDBJ databases">
        <authorList>
            <person name="Whitworth D."/>
        </authorList>
    </citation>
    <scope>NUCLEOTIDE SEQUENCE [LARGE SCALE GENOMIC DNA]</scope>
    <source>
        <strain evidence="1 2">AM005</strain>
    </source>
</reference>
<dbReference type="InterPro" id="IPR014917">
    <property type="entry name" value="DUF1800"/>
</dbReference>